<dbReference type="AlphaFoldDB" id="A0A0D3BZW3"/>
<feature type="domain" description="Transposase MuDR plant" evidence="2">
    <location>
        <begin position="142"/>
        <end position="207"/>
    </location>
</feature>
<dbReference type="HOGENOM" id="CLU_466444_0_0_1"/>
<feature type="compositionally biased region" description="Polar residues" evidence="1">
    <location>
        <begin position="515"/>
        <end position="533"/>
    </location>
</feature>
<feature type="region of interest" description="Disordered" evidence="1">
    <location>
        <begin position="486"/>
        <end position="585"/>
    </location>
</feature>
<feature type="region of interest" description="Disordered" evidence="1">
    <location>
        <begin position="426"/>
        <end position="471"/>
    </location>
</feature>
<evidence type="ECO:0000259" key="3">
    <source>
        <dbReference type="Pfam" id="PF10551"/>
    </source>
</evidence>
<accession>A0A0D3BZW3</accession>
<dbReference type="PROSITE" id="PS51257">
    <property type="entry name" value="PROKAR_LIPOPROTEIN"/>
    <property type="match status" value="1"/>
</dbReference>
<feature type="compositionally biased region" description="Basic and acidic residues" evidence="1">
    <location>
        <begin position="81"/>
        <end position="91"/>
    </location>
</feature>
<dbReference type="PANTHER" id="PTHR31973">
    <property type="entry name" value="POLYPROTEIN, PUTATIVE-RELATED"/>
    <property type="match status" value="1"/>
</dbReference>
<dbReference type="PANTHER" id="PTHR31973:SF187">
    <property type="entry name" value="MUTATOR TRANSPOSASE MUDRA PROTEIN"/>
    <property type="match status" value="1"/>
</dbReference>
<dbReference type="InterPro" id="IPR004332">
    <property type="entry name" value="Transposase_MuDR"/>
</dbReference>
<feature type="compositionally biased region" description="Low complexity" evidence="1">
    <location>
        <begin position="16"/>
        <end position="30"/>
    </location>
</feature>
<feature type="compositionally biased region" description="Basic and acidic residues" evidence="1">
    <location>
        <begin position="448"/>
        <end position="461"/>
    </location>
</feature>
<dbReference type="Gramene" id="Bo4g139100.1">
    <property type="protein sequence ID" value="Bo4g139100.1"/>
    <property type="gene ID" value="Bo4g139100"/>
</dbReference>
<dbReference type="Pfam" id="PF10551">
    <property type="entry name" value="MULE"/>
    <property type="match status" value="1"/>
</dbReference>
<evidence type="ECO:0000259" key="2">
    <source>
        <dbReference type="Pfam" id="PF03108"/>
    </source>
</evidence>
<evidence type="ECO:0000313" key="4">
    <source>
        <dbReference type="EnsemblPlants" id="Bo4g139100.1"/>
    </source>
</evidence>
<dbReference type="Proteomes" id="UP000032141">
    <property type="component" value="Chromosome C4"/>
</dbReference>
<sequence length="585" mass="65737">MGNEKNKKSRQGKLGGASSVVSMSAASGQSCGELLRESSKAAGAKSGLKRKSGVNDVGRKKKSKTDEAPDNEEVPDDEADDHGGIEEEGGRDLTVFFGEEARNDDCENDEKNSEPLSSDDENEEQSIPSLAYREDVDPEALLGLGNIFSTAEEFKHTLHKYTLKTRRNIKLYRSTSLKLGAKCADEDNSCPWRVYCSYEKSKQKLMIKCYVSEHECEITGHSKFLKCSTIAMLFAERLRLNPKITKHQIATEIQREYRMFVSVEACGNAKTKVMKERKKETWKTTCRPIIGLDGAFLKWDIKGHLLAAVGRDGDNRIVPIAWAVVEVENDMNWDWFVRHLTNNLGLGDGKGYAILSDKQKGLVKAVHNILPEVEHRQCCRHVFDNWKKGSHDMTLQRLFWRIARTMWRQTYSMGVRPVQGKKLWSDTGRLGVLPPPWRKGNPRRPKNHDRLKSKGETESKKKGLTVSETDSTKLTRADRVITCSNCKQDGHNRTTCKNDFVESQPKKPRGRPMKNQVQSHASSSQPSQGQSHASSSQPTQPQVSTQPQGSTQPRGSTRPHGSERWEQATHAPPSSDASGWGRWFS</sequence>
<evidence type="ECO:0000256" key="1">
    <source>
        <dbReference type="SAM" id="MobiDB-lite"/>
    </source>
</evidence>
<reference evidence="4 5" key="1">
    <citation type="journal article" date="2014" name="Genome Biol.">
        <title>Transcriptome and methylome profiling reveals relics of genome dominance in the mesopolyploid Brassica oleracea.</title>
        <authorList>
            <person name="Parkin I.A."/>
            <person name="Koh C."/>
            <person name="Tang H."/>
            <person name="Robinson S.J."/>
            <person name="Kagale S."/>
            <person name="Clarke W.E."/>
            <person name="Town C.D."/>
            <person name="Nixon J."/>
            <person name="Krishnakumar V."/>
            <person name="Bidwell S.L."/>
            <person name="Denoeud F."/>
            <person name="Belcram H."/>
            <person name="Links M.G."/>
            <person name="Just J."/>
            <person name="Clarke C."/>
            <person name="Bender T."/>
            <person name="Huebert T."/>
            <person name="Mason A.S."/>
            <person name="Pires J.C."/>
            <person name="Barker G."/>
            <person name="Moore J."/>
            <person name="Walley P.G."/>
            <person name="Manoli S."/>
            <person name="Batley J."/>
            <person name="Edwards D."/>
            <person name="Nelson M.N."/>
            <person name="Wang X."/>
            <person name="Paterson A.H."/>
            <person name="King G."/>
            <person name="Bancroft I."/>
            <person name="Chalhoub B."/>
            <person name="Sharpe A.G."/>
        </authorList>
    </citation>
    <scope>NUCLEOTIDE SEQUENCE</scope>
    <source>
        <strain evidence="4 5">cv. TO1000</strain>
    </source>
</reference>
<dbReference type="InterPro" id="IPR018289">
    <property type="entry name" value="MULE_transposase_dom"/>
</dbReference>
<evidence type="ECO:0000313" key="5">
    <source>
        <dbReference type="Proteomes" id="UP000032141"/>
    </source>
</evidence>
<feature type="compositionally biased region" description="Basic and acidic residues" evidence="1">
    <location>
        <begin position="99"/>
        <end position="113"/>
    </location>
</feature>
<proteinExistence type="predicted"/>
<feature type="domain" description="MULE transposase" evidence="3">
    <location>
        <begin position="290"/>
        <end position="385"/>
    </location>
</feature>
<feature type="region of interest" description="Disordered" evidence="1">
    <location>
        <begin position="1"/>
        <end position="132"/>
    </location>
</feature>
<name>A0A0D3BZW3_BRAOL</name>
<feature type="compositionally biased region" description="Low complexity" evidence="1">
    <location>
        <begin position="534"/>
        <end position="553"/>
    </location>
</feature>
<protein>
    <recommendedName>
        <fullName evidence="6">Transposase MuDR plant domain-containing protein</fullName>
    </recommendedName>
</protein>
<reference evidence="4" key="2">
    <citation type="submission" date="2015-03" db="UniProtKB">
        <authorList>
            <consortium name="EnsemblPlants"/>
        </authorList>
    </citation>
    <scope>IDENTIFICATION</scope>
</reference>
<dbReference type="EnsemblPlants" id="Bo4g139100.1">
    <property type="protein sequence ID" value="Bo4g139100.1"/>
    <property type="gene ID" value="Bo4g139100"/>
</dbReference>
<dbReference type="OMA" id="FWRIART"/>
<evidence type="ECO:0008006" key="6">
    <source>
        <dbReference type="Google" id="ProtNLM"/>
    </source>
</evidence>
<dbReference type="eggNOG" id="ENOG502QU1T">
    <property type="taxonomic scope" value="Eukaryota"/>
</dbReference>
<feature type="compositionally biased region" description="Polar residues" evidence="1">
    <location>
        <begin position="486"/>
        <end position="497"/>
    </location>
</feature>
<organism evidence="4 5">
    <name type="scientific">Brassica oleracea var. oleracea</name>
    <dbReference type="NCBI Taxonomy" id="109376"/>
    <lineage>
        <taxon>Eukaryota</taxon>
        <taxon>Viridiplantae</taxon>
        <taxon>Streptophyta</taxon>
        <taxon>Embryophyta</taxon>
        <taxon>Tracheophyta</taxon>
        <taxon>Spermatophyta</taxon>
        <taxon>Magnoliopsida</taxon>
        <taxon>eudicotyledons</taxon>
        <taxon>Gunneridae</taxon>
        <taxon>Pentapetalae</taxon>
        <taxon>rosids</taxon>
        <taxon>malvids</taxon>
        <taxon>Brassicales</taxon>
        <taxon>Brassicaceae</taxon>
        <taxon>Brassiceae</taxon>
        <taxon>Brassica</taxon>
    </lineage>
</organism>
<dbReference type="Pfam" id="PF03108">
    <property type="entry name" value="DBD_Tnp_Mut"/>
    <property type="match status" value="1"/>
</dbReference>
<feature type="compositionally biased region" description="Acidic residues" evidence="1">
    <location>
        <begin position="68"/>
        <end position="80"/>
    </location>
</feature>
<keyword evidence="5" id="KW-1185">Reference proteome</keyword>